<evidence type="ECO:0000259" key="2">
    <source>
        <dbReference type="PROSITE" id="PS50983"/>
    </source>
</evidence>
<sequence>MAATSDGLRSACATVRRGRIGARMRRVAACLGAPLLLLAAPQAEAREVVDLAGRTVQVPDKVERIIIGEGRYIPTLAIFDPENPIRRIVGMMGDYEGVDPGSYARYRARFPEIDQIKRIGRAARDTFSIEQAITAKPQVAIFGLAGHGPGARSAEVINALEAAGVAIVFVDFRTDPLVNTPRSIALLGQVLGREDRAEEFLSVWRPALAAVTERLARERPAPVRVFIESRVGLGRGCCETMTRGMMGRFVGAAGGVNVAEPILPGEAGVVSLEWLIAHPPDVYIGTAIGSGQNAKASFLALGSGVSEETAQARLTNALARQGIADLPAVRDGRAHAIWHHFYNSPFNVAAIQTFAKWLHPALFADLDPTRLLADMHARFQPFPAGGVYWVTAVKP</sequence>
<dbReference type="InterPro" id="IPR002491">
    <property type="entry name" value="ABC_transptr_periplasmic_BD"/>
</dbReference>
<dbReference type="Proteomes" id="UP000295122">
    <property type="component" value="Unassembled WGS sequence"/>
</dbReference>
<name>A0A4R7CAD2_9HYPH</name>
<dbReference type="EMBL" id="SNZR01000002">
    <property type="protein sequence ID" value="TDR95682.1"/>
    <property type="molecule type" value="Genomic_DNA"/>
</dbReference>
<organism evidence="3 4">
    <name type="scientific">Enterovirga rhinocerotis</name>
    <dbReference type="NCBI Taxonomy" id="1339210"/>
    <lineage>
        <taxon>Bacteria</taxon>
        <taxon>Pseudomonadati</taxon>
        <taxon>Pseudomonadota</taxon>
        <taxon>Alphaproteobacteria</taxon>
        <taxon>Hyphomicrobiales</taxon>
        <taxon>Methylobacteriaceae</taxon>
        <taxon>Enterovirga</taxon>
    </lineage>
</organism>
<accession>A0A4R7CAD2</accession>
<reference evidence="3 4" key="1">
    <citation type="submission" date="2019-03" db="EMBL/GenBank/DDBJ databases">
        <title>Genomic Encyclopedia of Type Strains, Phase IV (KMG-IV): sequencing the most valuable type-strain genomes for metagenomic binning, comparative biology and taxonomic classification.</title>
        <authorList>
            <person name="Goeker M."/>
        </authorList>
    </citation>
    <scope>NUCLEOTIDE SEQUENCE [LARGE SCALE GENOMIC DNA]</scope>
    <source>
        <strain evidence="3 4">DSM 25903</strain>
    </source>
</reference>
<dbReference type="SUPFAM" id="SSF53807">
    <property type="entry name" value="Helical backbone' metal receptor"/>
    <property type="match status" value="1"/>
</dbReference>
<feature type="chain" id="PRO_5020850058" evidence="1">
    <location>
        <begin position="46"/>
        <end position="395"/>
    </location>
</feature>
<protein>
    <submittedName>
        <fullName evidence="3">Iron complex transport system substrate-binding protein</fullName>
    </submittedName>
</protein>
<dbReference type="PROSITE" id="PS50983">
    <property type="entry name" value="FE_B12_PBP"/>
    <property type="match status" value="1"/>
</dbReference>
<dbReference type="AlphaFoldDB" id="A0A4R7CAD2"/>
<keyword evidence="1" id="KW-0732">Signal</keyword>
<evidence type="ECO:0000313" key="4">
    <source>
        <dbReference type="Proteomes" id="UP000295122"/>
    </source>
</evidence>
<proteinExistence type="predicted"/>
<feature type="signal peptide" evidence="1">
    <location>
        <begin position="1"/>
        <end position="45"/>
    </location>
</feature>
<dbReference type="PANTHER" id="PTHR30535">
    <property type="entry name" value="VITAMIN B12-BINDING PROTEIN"/>
    <property type="match status" value="1"/>
</dbReference>
<evidence type="ECO:0000313" key="3">
    <source>
        <dbReference type="EMBL" id="TDR95682.1"/>
    </source>
</evidence>
<evidence type="ECO:0000256" key="1">
    <source>
        <dbReference type="SAM" id="SignalP"/>
    </source>
</evidence>
<dbReference type="Gene3D" id="3.40.50.1980">
    <property type="entry name" value="Nitrogenase molybdenum iron protein domain"/>
    <property type="match status" value="2"/>
</dbReference>
<keyword evidence="4" id="KW-1185">Reference proteome</keyword>
<dbReference type="Pfam" id="PF01497">
    <property type="entry name" value="Peripla_BP_2"/>
    <property type="match status" value="1"/>
</dbReference>
<gene>
    <name evidence="3" type="ORF">EV668_0024</name>
</gene>
<dbReference type="InterPro" id="IPR050902">
    <property type="entry name" value="ABC_Transporter_SBP"/>
</dbReference>
<comment type="caution">
    <text evidence="3">The sequence shown here is derived from an EMBL/GenBank/DDBJ whole genome shotgun (WGS) entry which is preliminary data.</text>
</comment>
<dbReference type="PANTHER" id="PTHR30535:SF34">
    <property type="entry name" value="MOLYBDATE-BINDING PROTEIN MOLA"/>
    <property type="match status" value="1"/>
</dbReference>
<feature type="domain" description="Fe/B12 periplasmic-binding" evidence="2">
    <location>
        <begin position="64"/>
        <end position="366"/>
    </location>
</feature>